<protein>
    <submittedName>
        <fullName evidence="2">Uncharacterized protein</fullName>
    </submittedName>
</protein>
<keyword evidence="3" id="KW-1185">Reference proteome</keyword>
<proteinExistence type="predicted"/>
<name>A0ABU8QQZ9_9PSED</name>
<evidence type="ECO:0000313" key="3">
    <source>
        <dbReference type="Proteomes" id="UP001380290"/>
    </source>
</evidence>
<reference evidence="2 3" key="1">
    <citation type="submission" date="2024-02" db="EMBL/GenBank/DDBJ databases">
        <title>Identification of pathogenicity and growth-promoting function of Pseudomonas putida variant.</title>
        <authorList>
            <person name="Sun J."/>
        </authorList>
    </citation>
    <scope>NUCLEOTIDE SEQUENCE [LARGE SCALE GENOMIC DNA]</scope>
    <source>
        <strain evidence="2 3">A03</strain>
    </source>
</reference>
<gene>
    <name evidence="2" type="ORF">V7S98_07590</name>
</gene>
<evidence type="ECO:0000256" key="1">
    <source>
        <dbReference type="SAM" id="MobiDB-lite"/>
    </source>
</evidence>
<dbReference type="RefSeq" id="WP_339598823.1">
    <property type="nucleotide sequence ID" value="NZ_JBBHLC010000013.1"/>
</dbReference>
<accession>A0ABU8QQZ9</accession>
<dbReference type="EMBL" id="JBBHLC010000013">
    <property type="protein sequence ID" value="MEJ5863092.1"/>
    <property type="molecule type" value="Genomic_DNA"/>
</dbReference>
<comment type="caution">
    <text evidence="2">The sequence shown here is derived from an EMBL/GenBank/DDBJ whole genome shotgun (WGS) entry which is preliminary data.</text>
</comment>
<feature type="region of interest" description="Disordered" evidence="1">
    <location>
        <begin position="563"/>
        <end position="582"/>
    </location>
</feature>
<organism evidence="2 3">
    <name type="scientific">Pseudomonas farsensis</name>
    <dbReference type="NCBI Taxonomy" id="2745492"/>
    <lineage>
        <taxon>Bacteria</taxon>
        <taxon>Pseudomonadati</taxon>
        <taxon>Pseudomonadota</taxon>
        <taxon>Gammaproteobacteria</taxon>
        <taxon>Pseudomonadales</taxon>
        <taxon>Pseudomonadaceae</taxon>
        <taxon>Pseudomonas</taxon>
    </lineage>
</organism>
<evidence type="ECO:0000313" key="2">
    <source>
        <dbReference type="EMBL" id="MEJ5863092.1"/>
    </source>
</evidence>
<dbReference type="Proteomes" id="UP001380290">
    <property type="component" value="Unassembled WGS sequence"/>
</dbReference>
<sequence length="815" mass="90871">MARPSMQQYLQYLNGGARTMGWGALLIYDRAKTNQLLAQEYIEHLNGSDYFPPFSRTEETGGSTKVVMNNFKFDAPVLSFINSNISHSRARLAMKIIHGQYITLNKPLGGTDHSIVSIATINALNAPSLHMDIDLHATDNGNIIEDEGYVALDLSDGENHNFSLSSSEHSNRVLGIAIKKHFDSWEDESKRFVINRIVRGDGDLKPTSFAIRTHSLASSGVVRATEEEDKDEGAVIVGVAMNNEPNGGFPVRDIDLPYLLPAYDGTPLSMNILVANNIWFEALTRFALNFFDRYTDLKYSLHRTHGDLDGVDITYGQASYYERKEFKTHPPYAQIAEQVSGWGIVYRVSEFLSHPQTIDLTGLKVRFKDNNMVVSWASEHRFELESRVEWTQPVHVTWEWAYITVSWNFEAVYQLYVVESGPDYGTARFKKISSTQSSDSQSYNDWGAGIARSFYQNWLVDNFIDDIFQTHCHNLTTQSANINALFMNNLLFKGQQAARPLLVEKRSDMTLLGNLAVENLSLSIHPLKSVISANSTLQLTLQSAQPGATWSLELLPGENGEKGSISSTGLYRAPSPSTVPPQGRRVKVVARKDNFVAHALIYLVQSDVSVYPSLQVAQHSHTRYLLVGGSGDGTPLKWGVTPTSLGSVRGVTGQDREDMDIPDHQDVQIYVSPPVPTPRPNDWRAAVQLDQVTVTGASGTPTLIDILIPWSNPASWFETKRTDQTIGLTVWTQTFSGPIALQPDEMDWYLVKGTGELKDGVYTLGDIDERYAIIVAIEKDDRFFNYAYVVLPFALIDLKTLEMIDAPEGADHAAE</sequence>